<dbReference type="AlphaFoldDB" id="A0A426TU39"/>
<evidence type="ECO:0000313" key="2">
    <source>
        <dbReference type="Proteomes" id="UP000280307"/>
    </source>
</evidence>
<gene>
    <name evidence="1" type="ORF">EI684_17390</name>
</gene>
<sequence>MSPPASPQLRIPALILAMALLVVGSLAMATLAPPPPAAARITNPPNGPAASVVDCIRSGPSINPALPSHFSPRFAMACMAGAWSRQSYEFDNQTGDGDASRYFPTIVEFGASANGLTGQRTLASAGSGGTVAGSVSTGSIFGLAYSSGSNPNIPAALPLDMRRDHLFTAAYAKRITRFGIGGPGAIYLIDRVNQRARLYAQVAAVVPGPGTGQQVSAGWPSGFANIPGDGSAGQFINSGAPGVGDLDATPQMGGLHAMEHDEAIRGRIGTVGLGGLALSSDERFLAVVNLHRKTVVWFDTWSAASNPTANVFTPDPAVAGCLGGTDNFRPFALTYHPDDEGNDFAYLGYVCSAETPPLNRENLYAGVLRWQTGVGTASRVLHFRLDAFDGQRDVGRWKSTDGWRTQWMPWQDRLRHPGVSANYHQPMLTSIAFAEDGSML</sequence>
<dbReference type="Proteomes" id="UP000280307">
    <property type="component" value="Unassembled WGS sequence"/>
</dbReference>
<name>A0A426TU39_9CHLR</name>
<dbReference type="EMBL" id="RSAS01000706">
    <property type="protein sequence ID" value="RRR68617.1"/>
    <property type="molecule type" value="Genomic_DNA"/>
</dbReference>
<protein>
    <submittedName>
        <fullName evidence="1">Uncharacterized protein</fullName>
    </submittedName>
</protein>
<evidence type="ECO:0000313" key="1">
    <source>
        <dbReference type="EMBL" id="RRR68617.1"/>
    </source>
</evidence>
<proteinExistence type="predicted"/>
<accession>A0A426TU39</accession>
<feature type="non-terminal residue" evidence="1">
    <location>
        <position position="440"/>
    </location>
</feature>
<organism evidence="1 2">
    <name type="scientific">Candidatus Viridilinea halotolerans</name>
    <dbReference type="NCBI Taxonomy" id="2491704"/>
    <lineage>
        <taxon>Bacteria</taxon>
        <taxon>Bacillati</taxon>
        <taxon>Chloroflexota</taxon>
        <taxon>Chloroflexia</taxon>
        <taxon>Chloroflexales</taxon>
        <taxon>Chloroflexineae</taxon>
        <taxon>Oscillochloridaceae</taxon>
        <taxon>Candidatus Viridilinea</taxon>
    </lineage>
</organism>
<reference evidence="1 2" key="1">
    <citation type="submission" date="2018-12" db="EMBL/GenBank/DDBJ databases">
        <title>Genome Sequence of Candidatus Viridilinea halotolerans isolated from saline sulfide-rich spring.</title>
        <authorList>
            <person name="Grouzdev D.S."/>
            <person name="Burganskaya E.I."/>
            <person name="Krutkina M.S."/>
            <person name="Sukhacheva M.V."/>
            <person name="Gorlenko V.M."/>
        </authorList>
    </citation>
    <scope>NUCLEOTIDE SEQUENCE [LARGE SCALE GENOMIC DNA]</scope>
    <source>
        <strain evidence="1">Chok-6</strain>
    </source>
</reference>
<comment type="caution">
    <text evidence="1">The sequence shown here is derived from an EMBL/GenBank/DDBJ whole genome shotgun (WGS) entry which is preliminary data.</text>
</comment>